<reference evidence="9" key="1">
    <citation type="journal article" date="2022" name="bioRxiv">
        <title>Genomics of Preaxostyla Flagellates Illuminates Evolutionary Transitions and the Path Towards Mitochondrial Loss.</title>
        <authorList>
            <person name="Novak L.V.F."/>
            <person name="Treitli S.C."/>
            <person name="Pyrih J."/>
            <person name="Halakuc P."/>
            <person name="Pipaliya S.V."/>
            <person name="Vacek V."/>
            <person name="Brzon O."/>
            <person name="Soukal P."/>
            <person name="Eme L."/>
            <person name="Dacks J.B."/>
            <person name="Karnkowska A."/>
            <person name="Elias M."/>
            <person name="Hampl V."/>
        </authorList>
    </citation>
    <scope>NUCLEOTIDE SEQUENCE</scope>
    <source>
        <strain evidence="9">RCP-MX</strain>
    </source>
</reference>
<comment type="subcellular location">
    <subcellularLocation>
        <location evidence="1">Endoplasmic reticulum membrane</location>
        <topology evidence="1">Multi-pass membrane protein</topology>
    </subcellularLocation>
</comment>
<evidence type="ECO:0008006" key="11">
    <source>
        <dbReference type="Google" id="ProtNLM"/>
    </source>
</evidence>
<organism evidence="9 10">
    <name type="scientific">Paratrimastix pyriformis</name>
    <dbReference type="NCBI Taxonomy" id="342808"/>
    <lineage>
        <taxon>Eukaryota</taxon>
        <taxon>Metamonada</taxon>
        <taxon>Preaxostyla</taxon>
        <taxon>Paratrimastigidae</taxon>
        <taxon>Paratrimastix</taxon>
    </lineage>
</organism>
<evidence type="ECO:0000256" key="3">
    <source>
        <dbReference type="ARBA" id="ARBA00022692"/>
    </source>
</evidence>
<feature type="region of interest" description="Disordered" evidence="7">
    <location>
        <begin position="138"/>
        <end position="220"/>
    </location>
</feature>
<accession>A0ABQ8UP94</accession>
<gene>
    <name evidence="9" type="ORF">PAPYR_2865</name>
</gene>
<feature type="compositionally biased region" description="Basic and acidic residues" evidence="7">
    <location>
        <begin position="144"/>
        <end position="161"/>
    </location>
</feature>
<dbReference type="InterPro" id="IPR008506">
    <property type="entry name" value="SND2/TMEM208"/>
</dbReference>
<evidence type="ECO:0000313" key="10">
    <source>
        <dbReference type="Proteomes" id="UP001141327"/>
    </source>
</evidence>
<feature type="compositionally biased region" description="Polar residues" evidence="7">
    <location>
        <begin position="204"/>
        <end position="220"/>
    </location>
</feature>
<proteinExistence type="inferred from homology"/>
<feature type="transmembrane region" description="Helical" evidence="8">
    <location>
        <begin position="88"/>
        <end position="105"/>
    </location>
</feature>
<feature type="transmembrane region" description="Helical" evidence="8">
    <location>
        <begin position="21"/>
        <end position="42"/>
    </location>
</feature>
<evidence type="ECO:0000256" key="4">
    <source>
        <dbReference type="ARBA" id="ARBA00022824"/>
    </source>
</evidence>
<evidence type="ECO:0000256" key="8">
    <source>
        <dbReference type="SAM" id="Phobius"/>
    </source>
</evidence>
<comment type="caution">
    <text evidence="9">The sequence shown here is derived from an EMBL/GenBank/DDBJ whole genome shotgun (WGS) entry which is preliminary data.</text>
</comment>
<dbReference type="Proteomes" id="UP001141327">
    <property type="component" value="Unassembled WGS sequence"/>
</dbReference>
<protein>
    <recommendedName>
        <fullName evidence="11">Transmembrane protein 208</fullName>
    </recommendedName>
</protein>
<name>A0ABQ8UP94_9EUKA</name>
<dbReference type="Pfam" id="PF05620">
    <property type="entry name" value="TMEM208_SND2"/>
    <property type="match status" value="1"/>
</dbReference>
<dbReference type="PANTHER" id="PTHR13505:SF7">
    <property type="entry name" value="TRANSMEMBRANE PROTEIN 208"/>
    <property type="match status" value="1"/>
</dbReference>
<keyword evidence="6 8" id="KW-0472">Membrane</keyword>
<evidence type="ECO:0000256" key="2">
    <source>
        <dbReference type="ARBA" id="ARBA00009950"/>
    </source>
</evidence>
<keyword evidence="3 8" id="KW-0812">Transmembrane</keyword>
<keyword evidence="4" id="KW-0256">Endoplasmic reticulum</keyword>
<feature type="compositionally biased region" description="Polar residues" evidence="7">
    <location>
        <begin position="164"/>
        <end position="190"/>
    </location>
</feature>
<evidence type="ECO:0000256" key="6">
    <source>
        <dbReference type="ARBA" id="ARBA00023136"/>
    </source>
</evidence>
<evidence type="ECO:0000256" key="7">
    <source>
        <dbReference type="SAM" id="MobiDB-lite"/>
    </source>
</evidence>
<keyword evidence="10" id="KW-1185">Reference proteome</keyword>
<evidence type="ECO:0000256" key="5">
    <source>
        <dbReference type="ARBA" id="ARBA00022989"/>
    </source>
</evidence>
<feature type="transmembrane region" description="Helical" evidence="8">
    <location>
        <begin position="48"/>
        <end position="68"/>
    </location>
</feature>
<keyword evidence="5 8" id="KW-1133">Transmembrane helix</keyword>
<evidence type="ECO:0000313" key="9">
    <source>
        <dbReference type="EMBL" id="KAJ4461004.1"/>
    </source>
</evidence>
<evidence type="ECO:0000256" key="1">
    <source>
        <dbReference type="ARBA" id="ARBA00004477"/>
    </source>
</evidence>
<comment type="similarity">
    <text evidence="2">Belongs to the TMEM208 family.</text>
</comment>
<dbReference type="PANTHER" id="PTHR13505">
    <property type="entry name" value="TRANSMEMBRANE PROTEIN 208"/>
    <property type="match status" value="1"/>
</dbReference>
<dbReference type="EMBL" id="JAPMOS010000010">
    <property type="protein sequence ID" value="KAJ4461004.1"/>
    <property type="molecule type" value="Genomic_DNA"/>
</dbReference>
<sequence>MANQSEKRVAAKNASRMFILRCLWAAFEGFYFLVIFLKYLFSHKLPGFWSWFMVAVANVICMIMFVYLRHECEAGKDLADSKQGLSQYFHDILYVTWFVQVMSLLSNKFWLVLLVIPGYALYKAITFCKKARQTGPELTPEQQELAKKKQERSERRSEQRRQKWSGSGSWSHTAHTARQPNLEAHSQASWRHTVRELKSHSPHTRSGNLKSPCRQSVHLT</sequence>